<keyword evidence="2" id="KW-1185">Reference proteome</keyword>
<evidence type="ECO:0000313" key="1">
    <source>
        <dbReference type="EMBL" id="OAD74349.1"/>
    </source>
</evidence>
<organism evidence="1 2">
    <name type="scientific">Phycomyces blakesleeanus (strain ATCC 8743b / DSM 1359 / FGSC 10004 / NBRC 33097 / NRRL 1555)</name>
    <dbReference type="NCBI Taxonomy" id="763407"/>
    <lineage>
        <taxon>Eukaryota</taxon>
        <taxon>Fungi</taxon>
        <taxon>Fungi incertae sedis</taxon>
        <taxon>Mucoromycota</taxon>
        <taxon>Mucoromycotina</taxon>
        <taxon>Mucoromycetes</taxon>
        <taxon>Mucorales</taxon>
        <taxon>Phycomycetaceae</taxon>
        <taxon>Phycomyces</taxon>
    </lineage>
</organism>
<protein>
    <submittedName>
        <fullName evidence="1">Uncharacterized protein</fullName>
    </submittedName>
</protein>
<dbReference type="VEuPathDB" id="FungiDB:PHYBLDRAFT_71389"/>
<evidence type="ECO:0000313" key="2">
    <source>
        <dbReference type="Proteomes" id="UP000077315"/>
    </source>
</evidence>
<dbReference type="GeneID" id="29003366"/>
<dbReference type="InParanoid" id="A0A167MX07"/>
<proteinExistence type="predicted"/>
<dbReference type="AlphaFoldDB" id="A0A167MX07"/>
<reference evidence="2" key="1">
    <citation type="submission" date="2015-06" db="EMBL/GenBank/DDBJ databases">
        <title>Expansion of signal transduction pathways in fungi by whole-genome duplication.</title>
        <authorList>
            <consortium name="DOE Joint Genome Institute"/>
            <person name="Corrochano L.M."/>
            <person name="Kuo A."/>
            <person name="Marcet-Houben M."/>
            <person name="Polaino S."/>
            <person name="Salamov A."/>
            <person name="Villalobos J.M."/>
            <person name="Alvarez M.I."/>
            <person name="Avalos J."/>
            <person name="Benito E.P."/>
            <person name="Benoit I."/>
            <person name="Burger G."/>
            <person name="Camino L.P."/>
            <person name="Canovas D."/>
            <person name="Cerda-Olmedo E."/>
            <person name="Cheng J.-F."/>
            <person name="Dominguez A."/>
            <person name="Elias M."/>
            <person name="Eslava A.P."/>
            <person name="Glaser F."/>
            <person name="Grimwood J."/>
            <person name="Gutierrez G."/>
            <person name="Heitman J."/>
            <person name="Henrissat B."/>
            <person name="Iturriaga E.A."/>
            <person name="Lang B.F."/>
            <person name="Lavin J.L."/>
            <person name="Lee S."/>
            <person name="Li W."/>
            <person name="Lindquist E."/>
            <person name="Lopez-Garcia S."/>
            <person name="Luque E.M."/>
            <person name="Marcos A.T."/>
            <person name="Martin J."/>
            <person name="McCluskey K."/>
            <person name="Medina H.R."/>
            <person name="Miralles-Duran A."/>
            <person name="Miyazaki A."/>
            <person name="Munoz-Torres E."/>
            <person name="Oguiza J.A."/>
            <person name="Ohm R."/>
            <person name="Olmedo M."/>
            <person name="Orejas M."/>
            <person name="Ortiz-Castellanos L."/>
            <person name="Pisabarro A.G."/>
            <person name="Rodriguez-Romero J."/>
            <person name="Ruiz-Herrera J."/>
            <person name="Ruiz-Vazquez R."/>
            <person name="Sanz C."/>
            <person name="Schackwitz W."/>
            <person name="Schmutz J."/>
            <person name="Shahriari M."/>
            <person name="Shelest E."/>
            <person name="Silva-Franco F."/>
            <person name="Soanes D."/>
            <person name="Syed K."/>
            <person name="Tagua V.G."/>
            <person name="Talbot N.J."/>
            <person name="Thon M."/>
            <person name="De vries R.P."/>
            <person name="Wiebenga A."/>
            <person name="Yadav J.S."/>
            <person name="Braun E.L."/>
            <person name="Baker S."/>
            <person name="Garre V."/>
            <person name="Horwitz B."/>
            <person name="Torres-Martinez S."/>
            <person name="Idnurm A."/>
            <person name="Herrera-Estrella A."/>
            <person name="Gabaldon T."/>
            <person name="Grigoriev I.V."/>
        </authorList>
    </citation>
    <scope>NUCLEOTIDE SEQUENCE [LARGE SCALE GENOMIC DNA]</scope>
    <source>
        <strain evidence="2">NRRL 1555(-)</strain>
    </source>
</reference>
<dbReference type="EMBL" id="KV440979">
    <property type="protein sequence ID" value="OAD74349.1"/>
    <property type="molecule type" value="Genomic_DNA"/>
</dbReference>
<accession>A0A167MX07</accession>
<name>A0A167MX07_PHYB8</name>
<dbReference type="RefSeq" id="XP_018292389.1">
    <property type="nucleotide sequence ID" value="XM_018442460.1"/>
</dbReference>
<gene>
    <name evidence="1" type="ORF">PHYBLDRAFT_71389</name>
</gene>
<dbReference type="Proteomes" id="UP000077315">
    <property type="component" value="Unassembled WGS sequence"/>
</dbReference>
<sequence>MTKNNPKMEHSPLTTCEIKKSDILVPYIKGKNHAKILPQFSGTKISSLLQCVPRSYVINWQLFHLFRILEQTLTGHCFLKRIKTGCVSIIPSYSETMESILPDATETGHQLQGLASSEEGVRSENTLVSSYLVGILASTIHE</sequence>